<dbReference type="Gene3D" id="1.20.81.30">
    <property type="entry name" value="Type II secretion system (T2SS), domain F"/>
    <property type="match status" value="2"/>
</dbReference>
<dbReference type="PRINTS" id="PR00812">
    <property type="entry name" value="BCTERIALGSPF"/>
</dbReference>
<evidence type="ECO:0000313" key="10">
    <source>
        <dbReference type="EMBL" id="TMI77081.1"/>
    </source>
</evidence>
<keyword evidence="6 8" id="KW-1133">Transmembrane helix</keyword>
<evidence type="ECO:0000256" key="1">
    <source>
        <dbReference type="ARBA" id="ARBA00004429"/>
    </source>
</evidence>
<feature type="transmembrane region" description="Helical" evidence="8">
    <location>
        <begin position="175"/>
        <end position="203"/>
    </location>
</feature>
<evidence type="ECO:0000313" key="11">
    <source>
        <dbReference type="Proteomes" id="UP000318834"/>
    </source>
</evidence>
<dbReference type="InterPro" id="IPR018076">
    <property type="entry name" value="T2SS_GspF_dom"/>
</dbReference>
<evidence type="ECO:0000256" key="8">
    <source>
        <dbReference type="SAM" id="Phobius"/>
    </source>
</evidence>
<gene>
    <name evidence="10" type="ORF">E6H05_01635</name>
</gene>
<evidence type="ECO:0000256" key="4">
    <source>
        <dbReference type="ARBA" id="ARBA00022519"/>
    </source>
</evidence>
<evidence type="ECO:0000256" key="5">
    <source>
        <dbReference type="ARBA" id="ARBA00022692"/>
    </source>
</evidence>
<accession>A0A537J0K0</accession>
<dbReference type="Proteomes" id="UP000318834">
    <property type="component" value="Unassembled WGS sequence"/>
</dbReference>
<keyword evidence="7 8" id="KW-0472">Membrane</keyword>
<dbReference type="EMBL" id="VBAP01000007">
    <property type="protein sequence ID" value="TMI77081.1"/>
    <property type="molecule type" value="Genomic_DNA"/>
</dbReference>
<reference evidence="10 11" key="1">
    <citation type="journal article" date="2019" name="Nat. Microbiol.">
        <title>Mediterranean grassland soil C-N compound turnover is dependent on rainfall and depth, and is mediated by genomically divergent microorganisms.</title>
        <authorList>
            <person name="Diamond S."/>
            <person name="Andeer P.F."/>
            <person name="Li Z."/>
            <person name="Crits-Christoph A."/>
            <person name="Burstein D."/>
            <person name="Anantharaman K."/>
            <person name="Lane K.R."/>
            <person name="Thomas B.C."/>
            <person name="Pan C."/>
            <person name="Northen T.R."/>
            <person name="Banfield J.F."/>
        </authorList>
    </citation>
    <scope>NUCLEOTIDE SEQUENCE [LARGE SCALE GENOMIC DNA]</scope>
    <source>
        <strain evidence="10">NP_8</strain>
    </source>
</reference>
<organism evidence="10 11">
    <name type="scientific">Candidatus Segetimicrobium genomatis</name>
    <dbReference type="NCBI Taxonomy" id="2569760"/>
    <lineage>
        <taxon>Bacteria</taxon>
        <taxon>Bacillati</taxon>
        <taxon>Candidatus Sysuimicrobiota</taxon>
        <taxon>Candidatus Sysuimicrobiia</taxon>
        <taxon>Candidatus Sysuimicrobiales</taxon>
        <taxon>Candidatus Segetimicrobiaceae</taxon>
        <taxon>Candidatus Segetimicrobium</taxon>
    </lineage>
</organism>
<protein>
    <submittedName>
        <fullName evidence="10">Type II secretion system F family protein</fullName>
    </submittedName>
</protein>
<feature type="domain" description="Type II secretion system protein GspF" evidence="9">
    <location>
        <begin position="72"/>
        <end position="194"/>
    </location>
</feature>
<feature type="domain" description="Type II secretion system protein GspF" evidence="9">
    <location>
        <begin position="276"/>
        <end position="396"/>
    </location>
</feature>
<dbReference type="GO" id="GO:0005886">
    <property type="term" value="C:plasma membrane"/>
    <property type="evidence" value="ECO:0007669"/>
    <property type="project" value="UniProtKB-SubCell"/>
</dbReference>
<evidence type="ECO:0000256" key="3">
    <source>
        <dbReference type="ARBA" id="ARBA00022475"/>
    </source>
</evidence>
<evidence type="ECO:0000256" key="6">
    <source>
        <dbReference type="ARBA" id="ARBA00022989"/>
    </source>
</evidence>
<evidence type="ECO:0000256" key="2">
    <source>
        <dbReference type="ARBA" id="ARBA00005745"/>
    </source>
</evidence>
<feature type="transmembrane region" description="Helical" evidence="8">
    <location>
        <begin position="377"/>
        <end position="401"/>
    </location>
</feature>
<dbReference type="InterPro" id="IPR003004">
    <property type="entry name" value="GspF/PilC"/>
</dbReference>
<dbReference type="AlphaFoldDB" id="A0A537J0K0"/>
<sequence length="406" mass="44687">MPKYAYRAWDGLGRLETGVLEADSERAALASFQTRGFLVTSLTTRDEKERERPARRLGGYFRINRRDLVIVTRQLATMVSAGLPIISALRVLAEQIPNRRLREVIVRVRLGIERGGSLSDEIARYPEAFFPFYVNTVRAGEVSGVLDTSMNYLADYLERELDLIQKVKTAATYPVVVGLFTTMVAMGAIAFVVPVFVTIFASFKVQLPLITVIVIRTSEIVRRFWWAGMLLLVGLGMAMVVIRSSELGQRIMDAVVLKVPIVGPLVLRLSFARFGRAMAVLIRSGGPMLEGLDVVAGALGNRIVGGAVVAARDRMQAGESMSQSLQRSRLVPPMVSQMVRVGEESGTVDMIFDKVAEFYEREVDNTVKRFASIVEPVLIVGVGGLVATVALAVLMPVWTLIAKLPR</sequence>
<name>A0A537J0K0_9BACT</name>
<evidence type="ECO:0000259" key="9">
    <source>
        <dbReference type="Pfam" id="PF00482"/>
    </source>
</evidence>
<proteinExistence type="inferred from homology"/>
<dbReference type="PANTHER" id="PTHR30012:SF0">
    <property type="entry name" value="TYPE II SECRETION SYSTEM PROTEIN F-RELATED"/>
    <property type="match status" value="1"/>
</dbReference>
<evidence type="ECO:0000256" key="7">
    <source>
        <dbReference type="ARBA" id="ARBA00023136"/>
    </source>
</evidence>
<feature type="transmembrane region" description="Helical" evidence="8">
    <location>
        <begin position="223"/>
        <end position="242"/>
    </location>
</feature>
<comment type="similarity">
    <text evidence="2">Belongs to the GSP F family.</text>
</comment>
<dbReference type="PANTHER" id="PTHR30012">
    <property type="entry name" value="GENERAL SECRETION PATHWAY PROTEIN"/>
    <property type="match status" value="1"/>
</dbReference>
<comment type="caution">
    <text evidence="10">The sequence shown here is derived from an EMBL/GenBank/DDBJ whole genome shotgun (WGS) entry which is preliminary data.</text>
</comment>
<keyword evidence="5 8" id="KW-0812">Transmembrane</keyword>
<dbReference type="FunFam" id="1.20.81.30:FF:000001">
    <property type="entry name" value="Type II secretion system protein F"/>
    <property type="match status" value="2"/>
</dbReference>
<dbReference type="GO" id="GO:0015628">
    <property type="term" value="P:protein secretion by the type II secretion system"/>
    <property type="evidence" value="ECO:0007669"/>
    <property type="project" value="TreeGrafter"/>
</dbReference>
<keyword evidence="4" id="KW-0997">Cell inner membrane</keyword>
<dbReference type="Pfam" id="PF00482">
    <property type="entry name" value="T2SSF"/>
    <property type="match status" value="2"/>
</dbReference>
<keyword evidence="3" id="KW-1003">Cell membrane</keyword>
<comment type="subcellular location">
    <subcellularLocation>
        <location evidence="1">Cell inner membrane</location>
        <topology evidence="1">Multi-pass membrane protein</topology>
    </subcellularLocation>
</comment>
<dbReference type="InterPro" id="IPR042094">
    <property type="entry name" value="T2SS_GspF_sf"/>
</dbReference>